<dbReference type="PANTHER" id="PTHR38733">
    <property type="entry name" value="PROTEIN MCRC"/>
    <property type="match status" value="1"/>
</dbReference>
<name>A0A926XYW7_9BACT</name>
<dbReference type="PANTHER" id="PTHR38733:SF1">
    <property type="entry name" value="TYPE IV METHYL-DIRECTED RESTRICTION ENZYME ECOKMCRBC"/>
    <property type="match status" value="1"/>
</dbReference>
<dbReference type="Pfam" id="PF10117">
    <property type="entry name" value="McrBC"/>
    <property type="match status" value="1"/>
</dbReference>
<evidence type="ECO:0000313" key="2">
    <source>
        <dbReference type="Proteomes" id="UP000598820"/>
    </source>
</evidence>
<dbReference type="RefSeq" id="WP_190886255.1">
    <property type="nucleotide sequence ID" value="NZ_JACWZY010000004.1"/>
</dbReference>
<dbReference type="EMBL" id="JACWZY010000004">
    <property type="protein sequence ID" value="MBD2700398.1"/>
    <property type="molecule type" value="Genomic_DNA"/>
</dbReference>
<gene>
    <name evidence="1" type="ORF">IC229_07120</name>
</gene>
<reference evidence="1" key="1">
    <citation type="submission" date="2020-09" db="EMBL/GenBank/DDBJ databases">
        <authorList>
            <person name="Kim M.K."/>
        </authorList>
    </citation>
    <scope>NUCLEOTIDE SEQUENCE</scope>
    <source>
        <strain evidence="1">BT702</strain>
    </source>
</reference>
<dbReference type="Proteomes" id="UP000598820">
    <property type="component" value="Unassembled WGS sequence"/>
</dbReference>
<dbReference type="InterPro" id="IPR019292">
    <property type="entry name" value="McrC"/>
</dbReference>
<accession>A0A926XYW7</accession>
<proteinExistence type="predicted"/>
<sequence>MPITYTVSENGLIGSIQQWHEPPPDGIQVPDEVFQTLRRFAFEVEQADALLTYSVQKNRELIRVRNYVGLLPLSNRAYLEILPKIEGVATSRTVLLKMLRRLRNSPFRMIRDTHTGATSLPLWEVFVGAFLTNAEVVLQQGVQRAYVAQEGNERFLRGKLQIARQLLENAFHAERLAVVYDTLTANVASNRILKTTLVYLKKTTISLANQRRIQLLLSLLDEVPPSESITADLKAVQRAGRLFSRYEQALIWAEALLSGQGMGVEMGRKMSLSLLFPMERVFEDYVAYGIRTYWPETHEVRIQESSAHLVDEHVGEPRFKLRPDIIVRHETQTFVLDTKWKEISGNVASGTSTVGTYGIEQADLYQLYAYGKKYDANNLFLIYPANATFREPLSVFGYDATTRLHVVPFDLTNSLVHEVEKLARYALSYQ</sequence>
<protein>
    <submittedName>
        <fullName evidence="1">McrC family protein</fullName>
    </submittedName>
</protein>
<comment type="caution">
    <text evidence="1">The sequence shown here is derived from an EMBL/GenBank/DDBJ whole genome shotgun (WGS) entry which is preliminary data.</text>
</comment>
<organism evidence="1 2">
    <name type="scientific">Spirosoma profusum</name>
    <dbReference type="NCBI Taxonomy" id="2771354"/>
    <lineage>
        <taxon>Bacteria</taxon>
        <taxon>Pseudomonadati</taxon>
        <taxon>Bacteroidota</taxon>
        <taxon>Cytophagia</taxon>
        <taxon>Cytophagales</taxon>
        <taxon>Cytophagaceae</taxon>
        <taxon>Spirosoma</taxon>
    </lineage>
</organism>
<keyword evidence="2" id="KW-1185">Reference proteome</keyword>
<dbReference type="AlphaFoldDB" id="A0A926XYW7"/>
<evidence type="ECO:0000313" key="1">
    <source>
        <dbReference type="EMBL" id="MBD2700398.1"/>
    </source>
</evidence>